<protein>
    <submittedName>
        <fullName evidence="2">Uncharacterized protein</fullName>
    </submittedName>
</protein>
<name>A0A2V4MQC4_9RHOB</name>
<dbReference type="EMBL" id="QFVT01000002">
    <property type="protein sequence ID" value="PYC48915.1"/>
    <property type="molecule type" value="Genomic_DNA"/>
</dbReference>
<evidence type="ECO:0000313" key="2">
    <source>
        <dbReference type="EMBL" id="PYC48915.1"/>
    </source>
</evidence>
<feature type="compositionally biased region" description="Basic and acidic residues" evidence="1">
    <location>
        <begin position="8"/>
        <end position="17"/>
    </location>
</feature>
<sequence length="72" mass="8010">MAGTAARDSARIRDGKDTPPPVRLRWPRRIKQIIAAKQALSARYSTASTNGARSILQHPRLPHGCGDLRLYF</sequence>
<keyword evidence="3" id="KW-1185">Reference proteome</keyword>
<dbReference type="Proteomes" id="UP000248012">
    <property type="component" value="Unassembled WGS sequence"/>
</dbReference>
<evidence type="ECO:0000256" key="1">
    <source>
        <dbReference type="SAM" id="MobiDB-lite"/>
    </source>
</evidence>
<feature type="region of interest" description="Disordered" evidence="1">
    <location>
        <begin position="1"/>
        <end position="23"/>
    </location>
</feature>
<gene>
    <name evidence="2" type="ORF">DI396_02220</name>
</gene>
<accession>A0A2V4MQC4</accession>
<dbReference type="AlphaFoldDB" id="A0A2V4MQC4"/>
<organism evidence="2 3">
    <name type="scientific">Litorivita pollutaquae</name>
    <dbReference type="NCBI Taxonomy" id="2200892"/>
    <lineage>
        <taxon>Bacteria</taxon>
        <taxon>Pseudomonadati</taxon>
        <taxon>Pseudomonadota</taxon>
        <taxon>Alphaproteobacteria</taxon>
        <taxon>Rhodobacterales</taxon>
        <taxon>Paracoccaceae</taxon>
        <taxon>Litorivita</taxon>
    </lineage>
</organism>
<proteinExistence type="predicted"/>
<comment type="caution">
    <text evidence="2">The sequence shown here is derived from an EMBL/GenBank/DDBJ whole genome shotgun (WGS) entry which is preliminary data.</text>
</comment>
<reference evidence="2 3" key="1">
    <citation type="submission" date="2018-05" db="EMBL/GenBank/DDBJ databases">
        <title>Oceanovita maritima gen. nov., sp. nov., a marine bacterium in the family Rhodobacteraceae isolated from surface seawater of Lundu port Xiamen, China.</title>
        <authorList>
            <person name="Hetharua B.H."/>
            <person name="Min D."/>
            <person name="Liao H."/>
            <person name="Tian Y."/>
        </authorList>
    </citation>
    <scope>NUCLEOTIDE SEQUENCE [LARGE SCALE GENOMIC DNA]</scope>
    <source>
        <strain evidence="2 3">FSX-11</strain>
    </source>
</reference>
<evidence type="ECO:0000313" key="3">
    <source>
        <dbReference type="Proteomes" id="UP000248012"/>
    </source>
</evidence>